<keyword evidence="3" id="KW-0614">Plasmid</keyword>
<organism evidence="2 5">
    <name type="scientific">Halococcus dombrowskii</name>
    <dbReference type="NCBI Taxonomy" id="179637"/>
    <lineage>
        <taxon>Archaea</taxon>
        <taxon>Methanobacteriati</taxon>
        <taxon>Methanobacteriota</taxon>
        <taxon>Stenosarchaea group</taxon>
        <taxon>Halobacteria</taxon>
        <taxon>Halobacteriales</taxon>
        <taxon>Halococcaceae</taxon>
        <taxon>Halococcus</taxon>
    </lineage>
</organism>
<dbReference type="EMBL" id="CP095007">
    <property type="protein sequence ID" value="UOO97019.1"/>
    <property type="molecule type" value="Genomic_DNA"/>
</dbReference>
<gene>
    <name evidence="2" type="ORF">GCM10008985_31230</name>
    <name evidence="3" type="ORF">MUK72_16370</name>
</gene>
<accession>A0AAV3SKF2</accession>
<keyword evidence="4" id="KW-1185">Reference proteome</keyword>
<dbReference type="InterPro" id="IPR004360">
    <property type="entry name" value="Glyas_Fos-R_dOase_dom"/>
</dbReference>
<evidence type="ECO:0000313" key="4">
    <source>
        <dbReference type="Proteomes" id="UP000830542"/>
    </source>
</evidence>
<dbReference type="Proteomes" id="UP001500962">
    <property type="component" value="Unassembled WGS sequence"/>
</dbReference>
<dbReference type="PROSITE" id="PS51819">
    <property type="entry name" value="VOC"/>
    <property type="match status" value="1"/>
</dbReference>
<dbReference type="SUPFAM" id="SSF54593">
    <property type="entry name" value="Glyoxalase/Bleomycin resistance protein/Dihydroxybiphenyl dioxygenase"/>
    <property type="match status" value="1"/>
</dbReference>
<sequence>MTAWEYREDSNYGRTIENLNEVRLDDIKGTHEIWMKAGTTLLGLWLPRNQPENAARPPSEWTDVWDEGGEHVHYAFEVREAEFGRFVDELNRRGVDFKSVTHDEYGGAQSVFTTDPAGHVLEFTQERLRTEVEAEMPDPQWE</sequence>
<reference evidence="2" key="3">
    <citation type="submission" date="2023-12" db="EMBL/GenBank/DDBJ databases">
        <authorList>
            <person name="Sun Q."/>
            <person name="Inoue M."/>
        </authorList>
    </citation>
    <scope>NUCLEOTIDE SEQUENCE</scope>
    <source>
        <strain evidence="2">JCM 12289</strain>
    </source>
</reference>
<proteinExistence type="predicted"/>
<dbReference type="Pfam" id="PF00903">
    <property type="entry name" value="Glyoxalase"/>
    <property type="match status" value="1"/>
</dbReference>
<evidence type="ECO:0000259" key="1">
    <source>
        <dbReference type="PROSITE" id="PS51819"/>
    </source>
</evidence>
<feature type="domain" description="VOC" evidence="1">
    <location>
        <begin position="1"/>
        <end position="126"/>
    </location>
</feature>
<protein>
    <submittedName>
        <fullName evidence="3">VOC family protein</fullName>
    </submittedName>
</protein>
<evidence type="ECO:0000313" key="3">
    <source>
        <dbReference type="EMBL" id="UOO97019.1"/>
    </source>
</evidence>
<reference evidence="3" key="2">
    <citation type="submission" date="2022-04" db="EMBL/GenBank/DDBJ databases">
        <title>Sequencing and genomic assembly of Halococcus dombrowskii.</title>
        <authorList>
            <person name="Lim S.W."/>
            <person name="MacLea K.S."/>
        </authorList>
    </citation>
    <scope>NUCLEOTIDE SEQUENCE</scope>
    <source>
        <strain evidence="3">H4</strain>
        <plasmid evidence="3">unnamed2</plasmid>
    </source>
</reference>
<dbReference type="EMBL" id="BAAADN010000055">
    <property type="protein sequence ID" value="GAA0472198.1"/>
    <property type="molecule type" value="Genomic_DNA"/>
</dbReference>
<dbReference type="KEGG" id="hdo:MUK72_16370"/>
<name>A0AAV3SKF2_HALDO</name>
<dbReference type="InterPro" id="IPR029068">
    <property type="entry name" value="Glyas_Bleomycin-R_OHBP_Dase"/>
</dbReference>
<reference evidence="2" key="1">
    <citation type="journal article" date="2014" name="Int. J. Syst. Evol. Microbiol.">
        <title>Complete genome sequence of Corynebacterium casei LMG S-19264T (=DSM 44701T), isolated from a smear-ripened cheese.</title>
        <authorList>
            <consortium name="US DOE Joint Genome Institute (JGI-PGF)"/>
            <person name="Walter F."/>
            <person name="Albersmeier A."/>
            <person name="Kalinowski J."/>
            <person name="Ruckert C."/>
        </authorList>
    </citation>
    <scope>NUCLEOTIDE SEQUENCE</scope>
    <source>
        <strain evidence="2">JCM 12289</strain>
    </source>
</reference>
<dbReference type="GeneID" id="71763456"/>
<dbReference type="AlphaFoldDB" id="A0AAV3SKF2"/>
<evidence type="ECO:0000313" key="2">
    <source>
        <dbReference type="EMBL" id="GAA0472198.1"/>
    </source>
</evidence>
<geneLocation type="plasmid" evidence="3 4">
    <name>unnamed2</name>
</geneLocation>
<dbReference type="Gene3D" id="3.10.180.10">
    <property type="entry name" value="2,3-Dihydroxybiphenyl 1,2-Dioxygenase, domain 1"/>
    <property type="match status" value="1"/>
</dbReference>
<dbReference type="Proteomes" id="UP000830542">
    <property type="component" value="Plasmid unnamed2"/>
</dbReference>
<dbReference type="RefSeq" id="WP_244706270.1">
    <property type="nucleotide sequence ID" value="NZ_CP095007.1"/>
</dbReference>
<dbReference type="InterPro" id="IPR037523">
    <property type="entry name" value="VOC_core"/>
</dbReference>
<evidence type="ECO:0000313" key="5">
    <source>
        <dbReference type="Proteomes" id="UP001500962"/>
    </source>
</evidence>